<evidence type="ECO:0000256" key="1">
    <source>
        <dbReference type="SAM" id="MobiDB-lite"/>
    </source>
</evidence>
<feature type="compositionally biased region" description="Acidic residues" evidence="1">
    <location>
        <begin position="24"/>
        <end position="42"/>
    </location>
</feature>
<sequence length="181" mass="20111">MLCFAVRPRSDLCAIQSPEILPAQEEEDEEEDVDEDESNDENNLEKRRPDSVSRLHLLPLPGSNKNNPSHHRTRAAIRSSPIHSHASQQPDPKIADSSEPASIAVILLAHVVLELLHLHQGITSDYPFSTKTDPSTTTTTTGKSQRGSLVLLLRSSAATLHVVTHTLFNLYLLNYIMPTFF</sequence>
<feature type="region of interest" description="Disordered" evidence="1">
    <location>
        <begin position="17"/>
        <end position="96"/>
    </location>
</feature>
<gene>
    <name evidence="2" type="ORF">Fcan01_21284</name>
</gene>
<dbReference type="Proteomes" id="UP000198287">
    <property type="component" value="Unassembled WGS sequence"/>
</dbReference>
<evidence type="ECO:0000313" key="3">
    <source>
        <dbReference type="Proteomes" id="UP000198287"/>
    </source>
</evidence>
<proteinExistence type="predicted"/>
<feature type="compositionally biased region" description="Basic and acidic residues" evidence="1">
    <location>
        <begin position="43"/>
        <end position="53"/>
    </location>
</feature>
<keyword evidence="3" id="KW-1185">Reference proteome</keyword>
<comment type="caution">
    <text evidence="2">The sequence shown here is derived from an EMBL/GenBank/DDBJ whole genome shotgun (WGS) entry which is preliminary data.</text>
</comment>
<reference evidence="2 3" key="1">
    <citation type="submission" date="2015-12" db="EMBL/GenBank/DDBJ databases">
        <title>The genome of Folsomia candida.</title>
        <authorList>
            <person name="Faddeeva A."/>
            <person name="Derks M.F."/>
            <person name="Anvar Y."/>
            <person name="Smit S."/>
            <person name="Van Straalen N."/>
            <person name="Roelofs D."/>
        </authorList>
    </citation>
    <scope>NUCLEOTIDE SEQUENCE [LARGE SCALE GENOMIC DNA]</scope>
    <source>
        <strain evidence="2 3">VU population</strain>
        <tissue evidence="2">Whole body</tissue>
    </source>
</reference>
<name>A0A226DH23_FOLCA</name>
<dbReference type="EMBL" id="LNIX01000020">
    <property type="protein sequence ID" value="OXA43911.1"/>
    <property type="molecule type" value="Genomic_DNA"/>
</dbReference>
<protein>
    <submittedName>
        <fullName evidence="2">Uncharacterized protein</fullName>
    </submittedName>
</protein>
<accession>A0A226DH23</accession>
<organism evidence="2 3">
    <name type="scientific">Folsomia candida</name>
    <name type="common">Springtail</name>
    <dbReference type="NCBI Taxonomy" id="158441"/>
    <lineage>
        <taxon>Eukaryota</taxon>
        <taxon>Metazoa</taxon>
        <taxon>Ecdysozoa</taxon>
        <taxon>Arthropoda</taxon>
        <taxon>Hexapoda</taxon>
        <taxon>Collembola</taxon>
        <taxon>Entomobryomorpha</taxon>
        <taxon>Isotomoidea</taxon>
        <taxon>Isotomidae</taxon>
        <taxon>Proisotominae</taxon>
        <taxon>Folsomia</taxon>
    </lineage>
</organism>
<evidence type="ECO:0000313" key="2">
    <source>
        <dbReference type="EMBL" id="OXA43911.1"/>
    </source>
</evidence>
<dbReference type="AlphaFoldDB" id="A0A226DH23"/>
<feature type="compositionally biased region" description="Polar residues" evidence="1">
    <location>
        <begin position="81"/>
        <end position="90"/>
    </location>
</feature>